<evidence type="ECO:0000313" key="2">
    <source>
        <dbReference type="EMBL" id="GJS65250.1"/>
    </source>
</evidence>
<organism evidence="2 3">
    <name type="scientific">Tanacetum coccineum</name>
    <dbReference type="NCBI Taxonomy" id="301880"/>
    <lineage>
        <taxon>Eukaryota</taxon>
        <taxon>Viridiplantae</taxon>
        <taxon>Streptophyta</taxon>
        <taxon>Embryophyta</taxon>
        <taxon>Tracheophyta</taxon>
        <taxon>Spermatophyta</taxon>
        <taxon>Magnoliopsida</taxon>
        <taxon>eudicotyledons</taxon>
        <taxon>Gunneridae</taxon>
        <taxon>Pentapetalae</taxon>
        <taxon>asterids</taxon>
        <taxon>campanulids</taxon>
        <taxon>Asterales</taxon>
        <taxon>Asteraceae</taxon>
        <taxon>Asteroideae</taxon>
        <taxon>Anthemideae</taxon>
        <taxon>Anthemidinae</taxon>
        <taxon>Tanacetum</taxon>
    </lineage>
</organism>
<accession>A0ABQ4XIU6</accession>
<reference evidence="2" key="2">
    <citation type="submission" date="2022-01" db="EMBL/GenBank/DDBJ databases">
        <authorList>
            <person name="Yamashiro T."/>
            <person name="Shiraishi A."/>
            <person name="Satake H."/>
            <person name="Nakayama K."/>
        </authorList>
    </citation>
    <scope>NUCLEOTIDE SEQUENCE</scope>
</reference>
<dbReference type="EMBL" id="BQNB010009564">
    <property type="protein sequence ID" value="GJS65250.1"/>
    <property type="molecule type" value="Genomic_DNA"/>
</dbReference>
<reference evidence="2" key="1">
    <citation type="journal article" date="2022" name="Int. J. Mol. Sci.">
        <title>Draft Genome of Tanacetum Coccineum: Genomic Comparison of Closely Related Tanacetum-Family Plants.</title>
        <authorList>
            <person name="Yamashiro T."/>
            <person name="Shiraishi A."/>
            <person name="Nakayama K."/>
            <person name="Satake H."/>
        </authorList>
    </citation>
    <scope>NUCLEOTIDE SEQUENCE</scope>
</reference>
<dbReference type="Proteomes" id="UP001151760">
    <property type="component" value="Unassembled WGS sequence"/>
</dbReference>
<proteinExistence type="predicted"/>
<feature type="compositionally biased region" description="Acidic residues" evidence="1">
    <location>
        <begin position="131"/>
        <end position="151"/>
    </location>
</feature>
<feature type="compositionally biased region" description="Low complexity" evidence="1">
    <location>
        <begin position="155"/>
        <end position="166"/>
    </location>
</feature>
<comment type="caution">
    <text evidence="2">The sequence shown here is derived from an EMBL/GenBank/DDBJ whole genome shotgun (WGS) entry which is preliminary data.</text>
</comment>
<feature type="region of interest" description="Disordered" evidence="1">
    <location>
        <begin position="201"/>
        <end position="231"/>
    </location>
</feature>
<gene>
    <name evidence="2" type="ORF">Tco_0679814</name>
</gene>
<name>A0ABQ4XIU6_9ASTR</name>
<feature type="region of interest" description="Disordered" evidence="1">
    <location>
        <begin position="1"/>
        <end position="166"/>
    </location>
</feature>
<feature type="compositionally biased region" description="Pro residues" evidence="1">
    <location>
        <begin position="51"/>
        <end position="66"/>
    </location>
</feature>
<evidence type="ECO:0000313" key="3">
    <source>
        <dbReference type="Proteomes" id="UP001151760"/>
    </source>
</evidence>
<evidence type="ECO:0000256" key="1">
    <source>
        <dbReference type="SAM" id="MobiDB-lite"/>
    </source>
</evidence>
<protein>
    <submittedName>
        <fullName evidence="2">Uncharacterized protein</fullName>
    </submittedName>
</protein>
<sequence length="260" mass="28448">MSDSEDSTVTYTEISSPYEDLSDIGSPGAEGPIFQDPPSPDYVPGPEEPEQAPPSPIYVPFVPEPVYPEFLPVDDEVFPAEEQPMPAADSPTHQSPGYIPESDPEEDPEEDDEEDPEEDPADYPADRGDDRDDEEPSDDDDDDDDDAEEEEHLAPADPAAVAYSADQDPYLAYRVTARMSIRPQAPAPFLSEEVAERLLALPTPPPSPLSPYSSPLPQIPSPPLPISTTTPPMALPYGEGLWVPELLGIRTERMRLHLDS</sequence>
<keyword evidence="3" id="KW-1185">Reference proteome</keyword>
<feature type="compositionally biased region" description="Acidic residues" evidence="1">
    <location>
        <begin position="102"/>
        <end position="121"/>
    </location>
</feature>